<protein>
    <submittedName>
        <fullName evidence="2">Calcineurin-like phosphoesterase</fullName>
    </submittedName>
</protein>
<dbReference type="InterPro" id="IPR029052">
    <property type="entry name" value="Metallo-depent_PP-like"/>
</dbReference>
<dbReference type="AlphaFoldDB" id="A0A1I3LNM3"/>
<dbReference type="OrthoDB" id="358051at2"/>
<gene>
    <name evidence="2" type="ORF">SAMN04487775_10788</name>
</gene>
<proteinExistence type="predicted"/>
<dbReference type="InterPro" id="IPR004843">
    <property type="entry name" value="Calcineurin-like_PHP"/>
</dbReference>
<dbReference type="Proteomes" id="UP000182737">
    <property type="component" value="Unassembled WGS sequence"/>
</dbReference>
<dbReference type="Gene3D" id="3.60.21.10">
    <property type="match status" value="1"/>
</dbReference>
<dbReference type="Pfam" id="PF00149">
    <property type="entry name" value="Metallophos"/>
    <property type="match status" value="1"/>
</dbReference>
<accession>A0A1I3LNM3</accession>
<evidence type="ECO:0000313" key="3">
    <source>
        <dbReference type="Proteomes" id="UP000182737"/>
    </source>
</evidence>
<dbReference type="SUPFAM" id="SSF56300">
    <property type="entry name" value="Metallo-dependent phosphatases"/>
    <property type="match status" value="1"/>
</dbReference>
<organism evidence="2 3">
    <name type="scientific">Treponema bryantii</name>
    <dbReference type="NCBI Taxonomy" id="163"/>
    <lineage>
        <taxon>Bacteria</taxon>
        <taxon>Pseudomonadati</taxon>
        <taxon>Spirochaetota</taxon>
        <taxon>Spirochaetia</taxon>
        <taxon>Spirochaetales</taxon>
        <taxon>Treponemataceae</taxon>
        <taxon>Treponema</taxon>
    </lineage>
</organism>
<name>A0A1I3LNM3_9SPIR</name>
<dbReference type="EMBL" id="FORI01000007">
    <property type="protein sequence ID" value="SFI86085.1"/>
    <property type="molecule type" value="Genomic_DNA"/>
</dbReference>
<feature type="domain" description="Calcineurin-like phosphoesterase" evidence="1">
    <location>
        <begin position="2"/>
        <end position="232"/>
    </location>
</feature>
<dbReference type="RefSeq" id="WP_074932300.1">
    <property type="nucleotide sequence ID" value="NZ_FORI01000007.1"/>
</dbReference>
<keyword evidence="3" id="KW-1185">Reference proteome</keyword>
<reference evidence="3" key="1">
    <citation type="submission" date="2016-10" db="EMBL/GenBank/DDBJ databases">
        <authorList>
            <person name="Varghese N."/>
            <person name="Submissions S."/>
        </authorList>
    </citation>
    <scope>NUCLEOTIDE SEQUENCE [LARGE SCALE GENOMIC DNA]</scope>
    <source>
        <strain evidence="3">XBD1002</strain>
    </source>
</reference>
<evidence type="ECO:0000313" key="2">
    <source>
        <dbReference type="EMBL" id="SFI86085.1"/>
    </source>
</evidence>
<dbReference type="GO" id="GO:0016787">
    <property type="term" value="F:hydrolase activity"/>
    <property type="evidence" value="ECO:0007669"/>
    <property type="project" value="InterPro"/>
</dbReference>
<sequence>MIYITGDTHNIEDMSNLSSKNMKLCCMEQGVAFHDITAAIVLGDFGLPWSSDCEIDEAGIHPTDHTDRYLLKWYNQKPFNILAVMGNHDNYDVIERLPEVEMFGSKVLKVSDNVFYLKRGEIYTIEDKRFLVLGGAMSDDKAWRKPHESWWEQEEWSEAEKAACLEKIGQCASSFDYVLSHTGPSTGIALTDDFFSNEENLKQLLRDSNVVFNDKLDSLISYKKWLFGHWHSDWGYENYKESKYMPLYHQGILI</sequence>
<evidence type="ECO:0000259" key="1">
    <source>
        <dbReference type="Pfam" id="PF00149"/>
    </source>
</evidence>